<protein>
    <submittedName>
        <fullName evidence="5">IS1 transposase</fullName>
    </submittedName>
</protein>
<dbReference type="RefSeq" id="WP_012964928.1">
    <property type="nucleotide sequence ID" value="NC_013849.1"/>
</dbReference>
<dbReference type="InterPro" id="IPR005063">
    <property type="entry name" value="Transposase_27"/>
</dbReference>
<keyword evidence="3" id="KW-0815">Transposition</keyword>
<comment type="function">
    <text evidence="1">Absolutely required for transposition of IS1.</text>
</comment>
<dbReference type="Gene3D" id="1.10.10.10">
    <property type="entry name" value="Winged helix-like DNA-binding domain superfamily/Winged helix DNA-binding domain"/>
    <property type="match status" value="1"/>
</dbReference>
<dbReference type="GO" id="GO:0004803">
    <property type="term" value="F:transposase activity"/>
    <property type="evidence" value="ECO:0007669"/>
    <property type="project" value="InterPro"/>
</dbReference>
<dbReference type="EMBL" id="CP001899">
    <property type="protein sequence ID" value="ADC64581.1"/>
    <property type="molecule type" value="Genomic_DNA"/>
</dbReference>
<proteinExistence type="inferred from homology"/>
<dbReference type="GeneID" id="32160133"/>
<gene>
    <name evidence="5" type="ordered locus">Ferp_0404</name>
</gene>
<dbReference type="AlphaFoldDB" id="D3S2Q1"/>
<dbReference type="SUPFAM" id="SSF48295">
    <property type="entry name" value="TrpR-like"/>
    <property type="match status" value="1"/>
</dbReference>
<dbReference type="Proteomes" id="UP000002613">
    <property type="component" value="Chromosome"/>
</dbReference>
<sequence>MMCPHCKSIKTVKMGCYYTKSGERRQRYKCKSCGRTFVLNPIKPRNYPEEFKEMVVRAVVKEGVGIRQASRIFKLSPNTVTAWVREFSKKDLRNEIRSEKPVIELDEAWSFVKKKENEIWIWIALERNSRKIISYAIGDRSVDTFKKLWDGIGDEIKRKAIFYTDRWDAYNLIPYRQRIVRRGGTNHVERLFLTLRNDNPRFARKSIRFSKSSEMLEIQSNCGFITIIYQHYSDTTVGVLTTTLLFSIFSRTFLKFSRSTFAGIRSPKPQAFRTLDVISKTSLHDKPGYNSHILYIWLVLLCL</sequence>
<dbReference type="eggNOG" id="arCOG02134">
    <property type="taxonomic scope" value="Archaea"/>
</dbReference>
<evidence type="ECO:0000256" key="3">
    <source>
        <dbReference type="ARBA" id="ARBA00022578"/>
    </source>
</evidence>
<dbReference type="InterPro" id="IPR051354">
    <property type="entry name" value="Transposase_27_IS1"/>
</dbReference>
<dbReference type="InterPro" id="IPR010921">
    <property type="entry name" value="Trp_repressor/repl_initiator"/>
</dbReference>
<dbReference type="Pfam" id="PF01527">
    <property type="entry name" value="HTH_Tnp_1"/>
    <property type="match status" value="1"/>
</dbReference>
<evidence type="ECO:0000256" key="4">
    <source>
        <dbReference type="ARBA" id="ARBA00023172"/>
    </source>
</evidence>
<dbReference type="GO" id="GO:0043565">
    <property type="term" value="F:sequence-specific DNA binding"/>
    <property type="evidence" value="ECO:0007669"/>
    <property type="project" value="InterPro"/>
</dbReference>
<evidence type="ECO:0000313" key="5">
    <source>
        <dbReference type="EMBL" id="ADC64581.1"/>
    </source>
</evidence>
<evidence type="ECO:0000256" key="1">
    <source>
        <dbReference type="ARBA" id="ARBA00004091"/>
    </source>
</evidence>
<dbReference type="STRING" id="589924.Ferp_0404"/>
<dbReference type="PANTHER" id="PTHR33293">
    <property type="entry name" value="INSERTION ELEMENT IS1 1 PROTEIN INSB-RELATED"/>
    <property type="match status" value="1"/>
</dbReference>
<dbReference type="KEGG" id="fpl:Ferp_0404"/>
<dbReference type="HOGENOM" id="CLU_076276_0_0_2"/>
<dbReference type="PANTHER" id="PTHR33293:SF1">
    <property type="entry name" value="INSERTION ELEMENT IS1 1 PROTEIN INSB-RELATED"/>
    <property type="match status" value="1"/>
</dbReference>
<dbReference type="NCBIfam" id="NF033558">
    <property type="entry name" value="transpos_IS1"/>
    <property type="match status" value="1"/>
</dbReference>
<evidence type="ECO:0000313" key="6">
    <source>
        <dbReference type="Proteomes" id="UP000002613"/>
    </source>
</evidence>
<dbReference type="GO" id="GO:0006313">
    <property type="term" value="P:DNA transposition"/>
    <property type="evidence" value="ECO:0007669"/>
    <property type="project" value="InterPro"/>
</dbReference>
<name>D3S2Q1_FERPA</name>
<keyword evidence="6" id="KW-1185">Reference proteome</keyword>
<evidence type="ECO:0000256" key="2">
    <source>
        <dbReference type="ARBA" id="ARBA00008841"/>
    </source>
</evidence>
<reference evidence="6" key="1">
    <citation type="submission" date="2010-02" db="EMBL/GenBank/DDBJ databases">
        <title>Complete sequence of Ferroglobus placidus DSM 10642.</title>
        <authorList>
            <consortium name="US DOE Joint Genome Institute"/>
            <person name="Lucas S."/>
            <person name="Copeland A."/>
            <person name="Lapidus A."/>
            <person name="Cheng J.-F."/>
            <person name="Bruce D."/>
            <person name="Goodwin L."/>
            <person name="Pitluck S."/>
            <person name="Saunders E."/>
            <person name="Brettin T."/>
            <person name="Detter J.C."/>
            <person name="Han C."/>
            <person name="Tapia R."/>
            <person name="Larimer F."/>
            <person name="Land M."/>
            <person name="Hauser L."/>
            <person name="Kyrpides N."/>
            <person name="Ivanova N."/>
            <person name="Holmes D."/>
            <person name="Lovley D."/>
            <person name="Kyrpides N."/>
            <person name="Anderson I.J."/>
            <person name="Woyke T."/>
        </authorList>
    </citation>
    <scope>NUCLEOTIDE SEQUENCE [LARGE SCALE GENOMIC DNA]</scope>
    <source>
        <strain evidence="6">DSM 10642 / AEDII12DO</strain>
    </source>
</reference>
<dbReference type="InterPro" id="IPR002514">
    <property type="entry name" value="Transposase_8"/>
</dbReference>
<dbReference type="Pfam" id="PF03400">
    <property type="entry name" value="DDE_Tnp_IS1"/>
    <property type="match status" value="1"/>
</dbReference>
<dbReference type="InterPro" id="IPR036388">
    <property type="entry name" value="WH-like_DNA-bd_sf"/>
</dbReference>
<reference evidence="5 6" key="2">
    <citation type="journal article" date="2011" name="Stand. Genomic Sci.">
        <title>Complete genome sequence of Ferroglobus placidus AEDII12DO.</title>
        <authorList>
            <person name="Anderson I."/>
            <person name="Risso C."/>
            <person name="Holmes D."/>
            <person name="Lucas S."/>
            <person name="Copeland A."/>
            <person name="Lapidus A."/>
            <person name="Cheng J.F."/>
            <person name="Bruce D."/>
            <person name="Goodwin L."/>
            <person name="Pitluck S."/>
            <person name="Saunders E."/>
            <person name="Brettin T."/>
            <person name="Detter J.C."/>
            <person name="Han C."/>
            <person name="Tapia R."/>
            <person name="Larimer F."/>
            <person name="Land M."/>
            <person name="Hauser L."/>
            <person name="Woyke T."/>
            <person name="Lovley D."/>
            <person name="Kyrpides N."/>
            <person name="Ivanova N."/>
        </authorList>
    </citation>
    <scope>NUCLEOTIDE SEQUENCE [LARGE SCALE GENOMIC DNA]</scope>
    <source>
        <strain evidence="6">DSM 10642 / AEDII12DO</strain>
    </source>
</reference>
<dbReference type="PaxDb" id="589924-Ferp_0404"/>
<organism evidence="5 6">
    <name type="scientific">Ferroglobus placidus (strain DSM 10642 / AEDII12DO)</name>
    <dbReference type="NCBI Taxonomy" id="589924"/>
    <lineage>
        <taxon>Archaea</taxon>
        <taxon>Methanobacteriati</taxon>
        <taxon>Methanobacteriota</taxon>
        <taxon>Archaeoglobi</taxon>
        <taxon>Archaeoglobales</taxon>
        <taxon>Archaeoglobaceae</taxon>
        <taxon>Ferroglobus</taxon>
    </lineage>
</organism>
<keyword evidence="4" id="KW-0233">DNA recombination</keyword>
<comment type="similarity">
    <text evidence="2">Belongs to the transposase 27 family.</text>
</comment>
<accession>D3S2Q1</accession>